<evidence type="ECO:0000313" key="4">
    <source>
        <dbReference type="Proteomes" id="UP000242999"/>
    </source>
</evidence>
<dbReference type="PANTHER" id="PTHR30041:SF8">
    <property type="entry name" value="PROTEIN YFFB"/>
    <property type="match status" value="1"/>
</dbReference>
<evidence type="ECO:0000256" key="2">
    <source>
        <dbReference type="PROSITE-ProRule" id="PRU01282"/>
    </source>
</evidence>
<dbReference type="OrthoDB" id="9803749at2"/>
<keyword evidence="4" id="KW-1185">Reference proteome</keyword>
<dbReference type="NCBIfam" id="NF008107">
    <property type="entry name" value="PRK10853.1"/>
    <property type="match status" value="1"/>
</dbReference>
<dbReference type="PANTHER" id="PTHR30041">
    <property type="entry name" value="ARSENATE REDUCTASE"/>
    <property type="match status" value="1"/>
</dbReference>
<dbReference type="STRING" id="64971.SAMN05421831_10289"/>
<protein>
    <submittedName>
        <fullName evidence="3">Transcriptional regulator, Spx/MgsR family</fullName>
    </submittedName>
</protein>
<reference evidence="4" key="1">
    <citation type="submission" date="2016-10" db="EMBL/GenBank/DDBJ databases">
        <authorList>
            <person name="Varghese N."/>
            <person name="Submissions S."/>
        </authorList>
    </citation>
    <scope>NUCLEOTIDE SEQUENCE [LARGE SCALE GENOMIC DNA]</scope>
    <source>
        <strain evidence="4">DSM 7165</strain>
    </source>
</reference>
<sequence length="124" mass="14474">MQSFLYGIPNCDTVRKARTWLEQAQIPYTFYDIRTQGLSADLIQTWIALFGWQALVNKRSTTWRQLTDAQKADLNEQTLIPLLIEYPTLLKRPLYQDTQGGLLGFQAQQWQAYFANHQEKHPSI</sequence>
<proteinExistence type="inferred from homology"/>
<dbReference type="RefSeq" id="WP_093308439.1">
    <property type="nucleotide sequence ID" value="NZ_FNYH01000002.1"/>
</dbReference>
<dbReference type="InterPro" id="IPR036249">
    <property type="entry name" value="Thioredoxin-like_sf"/>
</dbReference>
<dbReference type="PROSITE" id="PS51353">
    <property type="entry name" value="ARSC"/>
    <property type="match status" value="1"/>
</dbReference>
<dbReference type="InterPro" id="IPR006660">
    <property type="entry name" value="Arsenate_reductase-like"/>
</dbReference>
<name>A0A1H6QPN7_9GAMM</name>
<comment type="similarity">
    <text evidence="1 2">Belongs to the ArsC family.</text>
</comment>
<dbReference type="InterPro" id="IPR006504">
    <property type="entry name" value="Tscrpt_reg_Spx/MgsR"/>
</dbReference>
<organism evidence="3 4">
    <name type="scientific">Allopseudospirillum japonicum</name>
    <dbReference type="NCBI Taxonomy" id="64971"/>
    <lineage>
        <taxon>Bacteria</taxon>
        <taxon>Pseudomonadati</taxon>
        <taxon>Pseudomonadota</taxon>
        <taxon>Gammaproteobacteria</taxon>
        <taxon>Oceanospirillales</taxon>
        <taxon>Oceanospirillaceae</taxon>
        <taxon>Allopseudospirillum</taxon>
    </lineage>
</organism>
<dbReference type="SUPFAM" id="SSF52833">
    <property type="entry name" value="Thioredoxin-like"/>
    <property type="match status" value="1"/>
</dbReference>
<evidence type="ECO:0000313" key="3">
    <source>
        <dbReference type="EMBL" id="SEI45589.1"/>
    </source>
</evidence>
<dbReference type="AlphaFoldDB" id="A0A1H6QPN7"/>
<dbReference type="CDD" id="cd03035">
    <property type="entry name" value="ArsC_Yffb"/>
    <property type="match status" value="1"/>
</dbReference>
<dbReference type="Pfam" id="PF03960">
    <property type="entry name" value="ArsC"/>
    <property type="match status" value="1"/>
</dbReference>
<gene>
    <name evidence="3" type="ORF">SAMN05421831_10289</name>
</gene>
<dbReference type="Gene3D" id="3.40.30.10">
    <property type="entry name" value="Glutaredoxin"/>
    <property type="match status" value="1"/>
</dbReference>
<evidence type="ECO:0000256" key="1">
    <source>
        <dbReference type="ARBA" id="ARBA00007198"/>
    </source>
</evidence>
<dbReference type="EMBL" id="FNYH01000002">
    <property type="protein sequence ID" value="SEI45589.1"/>
    <property type="molecule type" value="Genomic_DNA"/>
</dbReference>
<dbReference type="NCBIfam" id="TIGR01617">
    <property type="entry name" value="arsC_related"/>
    <property type="match status" value="1"/>
</dbReference>
<dbReference type="Proteomes" id="UP000242999">
    <property type="component" value="Unassembled WGS sequence"/>
</dbReference>
<accession>A0A1H6QPN7</accession>